<keyword evidence="1" id="KW-1133">Transmembrane helix</keyword>
<keyword evidence="1" id="KW-0472">Membrane</keyword>
<evidence type="ECO:0000313" key="2">
    <source>
        <dbReference type="EMBL" id="KAK3327880.1"/>
    </source>
</evidence>
<reference evidence="2" key="1">
    <citation type="journal article" date="2023" name="Mol. Phylogenet. Evol.">
        <title>Genome-scale phylogeny and comparative genomics of the fungal order Sordariales.</title>
        <authorList>
            <person name="Hensen N."/>
            <person name="Bonometti L."/>
            <person name="Westerberg I."/>
            <person name="Brannstrom I.O."/>
            <person name="Guillou S."/>
            <person name="Cros-Aarteil S."/>
            <person name="Calhoun S."/>
            <person name="Haridas S."/>
            <person name="Kuo A."/>
            <person name="Mondo S."/>
            <person name="Pangilinan J."/>
            <person name="Riley R."/>
            <person name="LaButti K."/>
            <person name="Andreopoulos B."/>
            <person name="Lipzen A."/>
            <person name="Chen C."/>
            <person name="Yan M."/>
            <person name="Daum C."/>
            <person name="Ng V."/>
            <person name="Clum A."/>
            <person name="Steindorff A."/>
            <person name="Ohm R.A."/>
            <person name="Martin F."/>
            <person name="Silar P."/>
            <person name="Natvig D.O."/>
            <person name="Lalanne C."/>
            <person name="Gautier V."/>
            <person name="Ament-Velasquez S.L."/>
            <person name="Kruys A."/>
            <person name="Hutchinson M.I."/>
            <person name="Powell A.J."/>
            <person name="Barry K."/>
            <person name="Miller A.N."/>
            <person name="Grigoriev I.V."/>
            <person name="Debuchy R."/>
            <person name="Gladieux P."/>
            <person name="Hiltunen Thoren M."/>
            <person name="Johannesson H."/>
        </authorList>
    </citation>
    <scope>NUCLEOTIDE SEQUENCE</scope>
    <source>
        <strain evidence="2">SMH4131-1</strain>
    </source>
</reference>
<protein>
    <submittedName>
        <fullName evidence="2">Uncharacterized protein</fullName>
    </submittedName>
</protein>
<dbReference type="AlphaFoldDB" id="A0AAE0IMR5"/>
<dbReference type="Proteomes" id="UP001286456">
    <property type="component" value="Unassembled WGS sequence"/>
</dbReference>
<feature type="transmembrane region" description="Helical" evidence="1">
    <location>
        <begin position="50"/>
        <end position="76"/>
    </location>
</feature>
<keyword evidence="3" id="KW-1185">Reference proteome</keyword>
<feature type="transmembrane region" description="Helical" evidence="1">
    <location>
        <begin position="12"/>
        <end position="30"/>
    </location>
</feature>
<comment type="caution">
    <text evidence="2">The sequence shown here is derived from an EMBL/GenBank/DDBJ whole genome shotgun (WGS) entry which is preliminary data.</text>
</comment>
<accession>A0AAE0IMR5</accession>
<dbReference type="EMBL" id="JAUEPO010000003">
    <property type="protein sequence ID" value="KAK3327880.1"/>
    <property type="molecule type" value="Genomic_DNA"/>
</dbReference>
<evidence type="ECO:0000256" key="1">
    <source>
        <dbReference type="SAM" id="Phobius"/>
    </source>
</evidence>
<name>A0AAE0IMR5_9PEZI</name>
<evidence type="ECO:0000313" key="3">
    <source>
        <dbReference type="Proteomes" id="UP001286456"/>
    </source>
</evidence>
<organism evidence="2 3">
    <name type="scientific">Cercophora scortea</name>
    <dbReference type="NCBI Taxonomy" id="314031"/>
    <lineage>
        <taxon>Eukaryota</taxon>
        <taxon>Fungi</taxon>
        <taxon>Dikarya</taxon>
        <taxon>Ascomycota</taxon>
        <taxon>Pezizomycotina</taxon>
        <taxon>Sordariomycetes</taxon>
        <taxon>Sordariomycetidae</taxon>
        <taxon>Sordariales</taxon>
        <taxon>Lasiosphaeriaceae</taxon>
        <taxon>Cercophora</taxon>
    </lineage>
</organism>
<reference evidence="2" key="2">
    <citation type="submission" date="2023-06" db="EMBL/GenBank/DDBJ databases">
        <authorList>
            <consortium name="Lawrence Berkeley National Laboratory"/>
            <person name="Haridas S."/>
            <person name="Hensen N."/>
            <person name="Bonometti L."/>
            <person name="Westerberg I."/>
            <person name="Brannstrom I.O."/>
            <person name="Guillou S."/>
            <person name="Cros-Aarteil S."/>
            <person name="Calhoun S."/>
            <person name="Kuo A."/>
            <person name="Mondo S."/>
            <person name="Pangilinan J."/>
            <person name="Riley R."/>
            <person name="Labutti K."/>
            <person name="Andreopoulos B."/>
            <person name="Lipzen A."/>
            <person name="Chen C."/>
            <person name="Yanf M."/>
            <person name="Daum C."/>
            <person name="Ng V."/>
            <person name="Clum A."/>
            <person name="Steindorff A."/>
            <person name="Ohm R."/>
            <person name="Martin F."/>
            <person name="Silar P."/>
            <person name="Natvig D."/>
            <person name="Lalanne C."/>
            <person name="Gautier V."/>
            <person name="Ament-Velasquez S.L."/>
            <person name="Kruys A."/>
            <person name="Hutchinson M.I."/>
            <person name="Powell A.J."/>
            <person name="Barry K."/>
            <person name="Miller A.N."/>
            <person name="Grigoriev I.V."/>
            <person name="Debuchy R."/>
            <person name="Gladieux P."/>
            <person name="Thoren M.H."/>
            <person name="Johannesson H."/>
        </authorList>
    </citation>
    <scope>NUCLEOTIDE SEQUENCE</scope>
    <source>
        <strain evidence="2">SMH4131-1</strain>
    </source>
</reference>
<proteinExistence type="predicted"/>
<gene>
    <name evidence="2" type="ORF">B0T19DRAFT_423040</name>
</gene>
<keyword evidence="1" id="KW-0812">Transmembrane</keyword>
<sequence>MAAGLYRYPPLPYLFVYVTLVWCVWLGFSLPRIDGVNRGRSMDELGGKCLFVCLLINKGVAVYWLWGVLLFCYVPIHPTRTLRY</sequence>